<protein>
    <recommendedName>
        <fullName evidence="3">Myb-like domain-containing protein</fullName>
    </recommendedName>
</protein>
<comment type="caution">
    <text evidence="1">The sequence shown here is derived from an EMBL/GenBank/DDBJ whole genome shotgun (WGS) entry which is preliminary data.</text>
</comment>
<dbReference type="EMBL" id="PEZV01000027">
    <property type="protein sequence ID" value="PIT97245.1"/>
    <property type="molecule type" value="Genomic_DNA"/>
</dbReference>
<gene>
    <name evidence="1" type="ORF">COT77_02660</name>
</gene>
<dbReference type="AlphaFoldDB" id="A0A2M6WWS2"/>
<evidence type="ECO:0008006" key="3">
    <source>
        <dbReference type="Google" id="ProtNLM"/>
    </source>
</evidence>
<evidence type="ECO:0000313" key="2">
    <source>
        <dbReference type="Proteomes" id="UP000228596"/>
    </source>
</evidence>
<sequence length="67" mass="7669">MANENKGKKWTNDEITKLKNFASGNTPTRLIAMKLKRTKEGIQAKAQGLNISLRPINKSPYNRRKKK</sequence>
<dbReference type="Proteomes" id="UP000228596">
    <property type="component" value="Unassembled WGS sequence"/>
</dbReference>
<name>A0A2M6WWS2_9BACT</name>
<reference evidence="2" key="1">
    <citation type="submission" date="2017-09" db="EMBL/GenBank/DDBJ databases">
        <title>Depth-based differentiation of microbial function through sediment-hosted aquifers and enrichment of novel symbionts in the deep terrestrial subsurface.</title>
        <authorList>
            <person name="Probst A.J."/>
            <person name="Ladd B."/>
            <person name="Jarett J.K."/>
            <person name="Geller-Mcgrath D.E."/>
            <person name="Sieber C.M.K."/>
            <person name="Emerson J.B."/>
            <person name="Anantharaman K."/>
            <person name="Thomas B.C."/>
            <person name="Malmstrom R."/>
            <person name="Stieglmeier M."/>
            <person name="Klingl A."/>
            <person name="Woyke T."/>
            <person name="Ryan C.M."/>
            <person name="Banfield J.F."/>
        </authorList>
    </citation>
    <scope>NUCLEOTIDE SEQUENCE [LARGE SCALE GENOMIC DNA]</scope>
</reference>
<accession>A0A2M6WWS2</accession>
<proteinExistence type="predicted"/>
<evidence type="ECO:0000313" key="1">
    <source>
        <dbReference type="EMBL" id="PIT97245.1"/>
    </source>
</evidence>
<organism evidence="1 2">
    <name type="scientific">Candidatus Berkelbacteria bacterium CG10_big_fil_rev_8_21_14_0_10_41_12</name>
    <dbReference type="NCBI Taxonomy" id="1974513"/>
    <lineage>
        <taxon>Bacteria</taxon>
        <taxon>Candidatus Berkelbacteria</taxon>
    </lineage>
</organism>